<proteinExistence type="predicted"/>
<organism evidence="4 5">
    <name type="scientific">Candidatus Merdivicinus excrementipullorum</name>
    <dbReference type="NCBI Taxonomy" id="2840867"/>
    <lineage>
        <taxon>Bacteria</taxon>
        <taxon>Bacillati</taxon>
        <taxon>Bacillota</taxon>
        <taxon>Clostridia</taxon>
        <taxon>Eubacteriales</taxon>
        <taxon>Oscillospiraceae</taxon>
        <taxon>Oscillospiraceae incertae sedis</taxon>
        <taxon>Candidatus Merdivicinus</taxon>
    </lineage>
</organism>
<name>A0A9D1FPZ1_9FIRM</name>
<evidence type="ECO:0000259" key="3">
    <source>
        <dbReference type="PROSITE" id="PS51186"/>
    </source>
</evidence>
<sequence>MTFSDREITPEELQEIYRDFESIEKRDGVPDAKSRRLQYLAEENGMVIGFVSGLTNHRWFYLSDLWVREDHRGKGLGSRLLAQMEKQLQSMGIEHIYTWTSGFSNPRFYEKHGYSIFTVFEDFFEIPGYHHIGYRKDL</sequence>
<feature type="domain" description="N-acetyltransferase" evidence="3">
    <location>
        <begin position="1"/>
        <end position="138"/>
    </location>
</feature>
<dbReference type="InterPro" id="IPR000182">
    <property type="entry name" value="GNAT_dom"/>
</dbReference>
<dbReference type="PANTHER" id="PTHR43877">
    <property type="entry name" value="AMINOALKYLPHOSPHONATE N-ACETYLTRANSFERASE-RELATED-RELATED"/>
    <property type="match status" value="1"/>
</dbReference>
<dbReference type="EMBL" id="DVJP01000085">
    <property type="protein sequence ID" value="HIS77719.1"/>
    <property type="molecule type" value="Genomic_DNA"/>
</dbReference>
<dbReference type="CDD" id="cd04301">
    <property type="entry name" value="NAT_SF"/>
    <property type="match status" value="1"/>
</dbReference>
<evidence type="ECO:0000313" key="5">
    <source>
        <dbReference type="Proteomes" id="UP000824002"/>
    </source>
</evidence>
<dbReference type="SUPFAM" id="SSF55729">
    <property type="entry name" value="Acyl-CoA N-acyltransferases (Nat)"/>
    <property type="match status" value="1"/>
</dbReference>
<dbReference type="AlphaFoldDB" id="A0A9D1FPZ1"/>
<evidence type="ECO:0000256" key="2">
    <source>
        <dbReference type="ARBA" id="ARBA00023315"/>
    </source>
</evidence>
<evidence type="ECO:0000313" key="4">
    <source>
        <dbReference type="EMBL" id="HIS77719.1"/>
    </source>
</evidence>
<gene>
    <name evidence="4" type="ORF">IAB51_13125</name>
</gene>
<dbReference type="Proteomes" id="UP000824002">
    <property type="component" value="Unassembled WGS sequence"/>
</dbReference>
<reference evidence="4" key="1">
    <citation type="submission" date="2020-10" db="EMBL/GenBank/DDBJ databases">
        <authorList>
            <person name="Gilroy R."/>
        </authorList>
    </citation>
    <scope>NUCLEOTIDE SEQUENCE</scope>
    <source>
        <strain evidence="4">CHK199-13235</strain>
    </source>
</reference>
<accession>A0A9D1FPZ1</accession>
<dbReference type="Pfam" id="PF00583">
    <property type="entry name" value="Acetyltransf_1"/>
    <property type="match status" value="1"/>
</dbReference>
<dbReference type="InterPro" id="IPR050832">
    <property type="entry name" value="Bact_Acetyltransf"/>
</dbReference>
<keyword evidence="1" id="KW-0808">Transferase</keyword>
<dbReference type="Gene3D" id="3.40.630.30">
    <property type="match status" value="1"/>
</dbReference>
<comment type="caution">
    <text evidence="4">The sequence shown here is derived from an EMBL/GenBank/DDBJ whole genome shotgun (WGS) entry which is preliminary data.</text>
</comment>
<dbReference type="PANTHER" id="PTHR43877:SF1">
    <property type="entry name" value="ACETYLTRANSFERASE"/>
    <property type="match status" value="1"/>
</dbReference>
<evidence type="ECO:0000256" key="1">
    <source>
        <dbReference type="ARBA" id="ARBA00022679"/>
    </source>
</evidence>
<dbReference type="PROSITE" id="PS51186">
    <property type="entry name" value="GNAT"/>
    <property type="match status" value="1"/>
</dbReference>
<protein>
    <submittedName>
        <fullName evidence="4">GNAT family N-acetyltransferase</fullName>
    </submittedName>
</protein>
<dbReference type="GO" id="GO:0016747">
    <property type="term" value="F:acyltransferase activity, transferring groups other than amino-acyl groups"/>
    <property type="evidence" value="ECO:0007669"/>
    <property type="project" value="InterPro"/>
</dbReference>
<dbReference type="InterPro" id="IPR016181">
    <property type="entry name" value="Acyl_CoA_acyltransferase"/>
</dbReference>
<reference evidence="4" key="2">
    <citation type="journal article" date="2021" name="PeerJ">
        <title>Extensive microbial diversity within the chicken gut microbiome revealed by metagenomics and culture.</title>
        <authorList>
            <person name="Gilroy R."/>
            <person name="Ravi A."/>
            <person name="Getino M."/>
            <person name="Pursley I."/>
            <person name="Horton D.L."/>
            <person name="Alikhan N.F."/>
            <person name="Baker D."/>
            <person name="Gharbi K."/>
            <person name="Hall N."/>
            <person name="Watson M."/>
            <person name="Adriaenssens E.M."/>
            <person name="Foster-Nyarko E."/>
            <person name="Jarju S."/>
            <person name="Secka A."/>
            <person name="Antonio M."/>
            <person name="Oren A."/>
            <person name="Chaudhuri R.R."/>
            <person name="La Ragione R."/>
            <person name="Hildebrand F."/>
            <person name="Pallen M.J."/>
        </authorList>
    </citation>
    <scope>NUCLEOTIDE SEQUENCE</scope>
    <source>
        <strain evidence="4">CHK199-13235</strain>
    </source>
</reference>
<keyword evidence="2" id="KW-0012">Acyltransferase</keyword>